<feature type="compositionally biased region" description="Basic and acidic residues" evidence="1">
    <location>
        <begin position="39"/>
        <end position="49"/>
    </location>
</feature>
<feature type="region of interest" description="Disordered" evidence="1">
    <location>
        <begin position="38"/>
        <end position="69"/>
    </location>
</feature>
<comment type="caution">
    <text evidence="2">The sequence shown here is derived from an EMBL/GenBank/DDBJ whole genome shotgun (WGS) entry which is preliminary data.</text>
</comment>
<feature type="compositionally biased region" description="Low complexity" evidence="1">
    <location>
        <begin position="223"/>
        <end position="241"/>
    </location>
</feature>
<name>A0AAV7RBR7_PLEWA</name>
<keyword evidence="3" id="KW-1185">Reference proteome</keyword>
<feature type="region of interest" description="Disordered" evidence="1">
    <location>
        <begin position="200"/>
        <end position="241"/>
    </location>
</feature>
<accession>A0AAV7RBR7</accession>
<feature type="region of interest" description="Disordered" evidence="1">
    <location>
        <begin position="1"/>
        <end position="22"/>
    </location>
</feature>
<dbReference type="EMBL" id="JANPWB010000009">
    <property type="protein sequence ID" value="KAJ1148654.1"/>
    <property type="molecule type" value="Genomic_DNA"/>
</dbReference>
<gene>
    <name evidence="2" type="ORF">NDU88_001482</name>
</gene>
<sequence>MPFAGAQSHRYGPLGSSRVSVTACGPPRRLLAALASTNGEEKEKEERGHGLQGQRQKSAHSAHRRRTLRTSCLSRRARLLLPPQPSIPVAACCHHRLSQGGLGSPPPPGSPLRPQAPALVTACDPKGQDTSAAPCRRPSQNLQMGAAALRAQVRHWPTCTPLPVATGPLLQQAHRHRLQGKEAQAPLFVALLLLPPGPRHGPQAAFRGPRLHLSSSPPDATRSPAGASAAPAPGAPPLALL</sequence>
<evidence type="ECO:0000313" key="2">
    <source>
        <dbReference type="EMBL" id="KAJ1148654.1"/>
    </source>
</evidence>
<proteinExistence type="predicted"/>
<reference evidence="2" key="1">
    <citation type="journal article" date="2022" name="bioRxiv">
        <title>Sequencing and chromosome-scale assembly of the giantPleurodeles waltlgenome.</title>
        <authorList>
            <person name="Brown T."/>
            <person name="Elewa A."/>
            <person name="Iarovenko S."/>
            <person name="Subramanian E."/>
            <person name="Araus A.J."/>
            <person name="Petzold A."/>
            <person name="Susuki M."/>
            <person name="Suzuki K.-i.T."/>
            <person name="Hayashi T."/>
            <person name="Toyoda A."/>
            <person name="Oliveira C."/>
            <person name="Osipova E."/>
            <person name="Leigh N.D."/>
            <person name="Simon A."/>
            <person name="Yun M.H."/>
        </authorList>
    </citation>
    <scope>NUCLEOTIDE SEQUENCE</scope>
    <source>
        <strain evidence="2">20211129_DDA</strain>
        <tissue evidence="2">Liver</tissue>
    </source>
</reference>
<feature type="compositionally biased region" description="Basic residues" evidence="1">
    <location>
        <begin position="57"/>
        <end position="68"/>
    </location>
</feature>
<organism evidence="2 3">
    <name type="scientific">Pleurodeles waltl</name>
    <name type="common">Iberian ribbed newt</name>
    <dbReference type="NCBI Taxonomy" id="8319"/>
    <lineage>
        <taxon>Eukaryota</taxon>
        <taxon>Metazoa</taxon>
        <taxon>Chordata</taxon>
        <taxon>Craniata</taxon>
        <taxon>Vertebrata</taxon>
        <taxon>Euteleostomi</taxon>
        <taxon>Amphibia</taxon>
        <taxon>Batrachia</taxon>
        <taxon>Caudata</taxon>
        <taxon>Salamandroidea</taxon>
        <taxon>Salamandridae</taxon>
        <taxon>Pleurodelinae</taxon>
        <taxon>Pleurodeles</taxon>
    </lineage>
</organism>
<evidence type="ECO:0000313" key="3">
    <source>
        <dbReference type="Proteomes" id="UP001066276"/>
    </source>
</evidence>
<dbReference type="Proteomes" id="UP001066276">
    <property type="component" value="Chromosome 5"/>
</dbReference>
<evidence type="ECO:0000256" key="1">
    <source>
        <dbReference type="SAM" id="MobiDB-lite"/>
    </source>
</evidence>
<protein>
    <submittedName>
        <fullName evidence="2">Uncharacterized protein</fullName>
    </submittedName>
</protein>
<dbReference type="AlphaFoldDB" id="A0AAV7RBR7"/>